<organism evidence="2">
    <name type="scientific">marine sediment metagenome</name>
    <dbReference type="NCBI Taxonomy" id="412755"/>
    <lineage>
        <taxon>unclassified sequences</taxon>
        <taxon>metagenomes</taxon>
        <taxon>ecological metagenomes</taxon>
    </lineage>
</organism>
<feature type="region of interest" description="Disordered" evidence="1">
    <location>
        <begin position="47"/>
        <end position="87"/>
    </location>
</feature>
<evidence type="ECO:0000313" key="2">
    <source>
        <dbReference type="EMBL" id="KKL60668.1"/>
    </source>
</evidence>
<accession>A0A0F9DG32</accession>
<gene>
    <name evidence="2" type="ORF">LCGC14_2202990</name>
</gene>
<name>A0A0F9DG32_9ZZZZ</name>
<comment type="caution">
    <text evidence="2">The sequence shown here is derived from an EMBL/GenBank/DDBJ whole genome shotgun (WGS) entry which is preliminary data.</text>
</comment>
<proteinExistence type="predicted"/>
<evidence type="ECO:0000256" key="1">
    <source>
        <dbReference type="SAM" id="MobiDB-lite"/>
    </source>
</evidence>
<sequence length="87" mass="9113">THLGAEGIGEWKKAVFKAVISHEASAIAAKEIADKKETLNEEVMAEVDGERPAVVSGRSDGPGPDIMKTDSTALLENALSGKPKKGK</sequence>
<protein>
    <submittedName>
        <fullName evidence="2">Uncharacterized protein</fullName>
    </submittedName>
</protein>
<dbReference type="EMBL" id="LAZR01029070">
    <property type="protein sequence ID" value="KKL60668.1"/>
    <property type="molecule type" value="Genomic_DNA"/>
</dbReference>
<feature type="non-terminal residue" evidence="2">
    <location>
        <position position="1"/>
    </location>
</feature>
<dbReference type="AlphaFoldDB" id="A0A0F9DG32"/>
<reference evidence="2" key="1">
    <citation type="journal article" date="2015" name="Nature">
        <title>Complex archaea that bridge the gap between prokaryotes and eukaryotes.</title>
        <authorList>
            <person name="Spang A."/>
            <person name="Saw J.H."/>
            <person name="Jorgensen S.L."/>
            <person name="Zaremba-Niedzwiedzka K."/>
            <person name="Martijn J."/>
            <person name="Lind A.E."/>
            <person name="van Eijk R."/>
            <person name="Schleper C."/>
            <person name="Guy L."/>
            <person name="Ettema T.J."/>
        </authorList>
    </citation>
    <scope>NUCLEOTIDE SEQUENCE</scope>
</reference>